<gene>
    <name evidence="3" type="ORF">INT45_012225</name>
</gene>
<evidence type="ECO:0000313" key="3">
    <source>
        <dbReference type="EMBL" id="KAG2220049.1"/>
    </source>
</evidence>
<dbReference type="EMBL" id="JAEPRB010000154">
    <property type="protein sequence ID" value="KAG2220049.1"/>
    <property type="molecule type" value="Genomic_DNA"/>
</dbReference>
<accession>A0A8H7RYA5</accession>
<dbReference type="GO" id="GO:0005730">
    <property type="term" value="C:nucleolus"/>
    <property type="evidence" value="ECO:0007669"/>
    <property type="project" value="TreeGrafter"/>
</dbReference>
<name>A0A8H7RYA5_9FUNG</name>
<sequence>MVRFKVRWILFELVQDPIIDNDKKVIFPRTPAKLCDDDLNKCIHSAMTIDYGDFGQGMARSVYVKWFNSATKVGIARVPRDYTDMMLASLFFIKKVCDQPYSFRILHVSGTIIEVQKHAILRDRDIYLQEQEDAQKKGQPYSFVEKLASSEKGIKKIQAFA</sequence>
<protein>
    <submittedName>
        <fullName evidence="3">Uncharacterized protein</fullName>
    </submittedName>
</protein>
<dbReference type="AlphaFoldDB" id="A0A8H7RYA5"/>
<dbReference type="Proteomes" id="UP000646827">
    <property type="component" value="Unassembled WGS sequence"/>
</dbReference>
<proteinExistence type="inferred from homology"/>
<dbReference type="InterPro" id="IPR002759">
    <property type="entry name" value="Pop5/Rpp14/Rnp2-like"/>
</dbReference>
<dbReference type="SUPFAM" id="SSF160350">
    <property type="entry name" value="Rnp2-like"/>
    <property type="match status" value="1"/>
</dbReference>
<dbReference type="GO" id="GO:0030681">
    <property type="term" value="C:multimeric ribonuclease P complex"/>
    <property type="evidence" value="ECO:0007669"/>
    <property type="project" value="TreeGrafter"/>
</dbReference>
<dbReference type="PANTHER" id="PTHR15441:SF2">
    <property type="entry name" value="RIBONUCLEASE P_MRP PROTEIN SUBUNIT POP5"/>
    <property type="match status" value="1"/>
</dbReference>
<dbReference type="GO" id="GO:0001682">
    <property type="term" value="P:tRNA 5'-leader removal"/>
    <property type="evidence" value="ECO:0007669"/>
    <property type="project" value="InterPro"/>
</dbReference>
<keyword evidence="2" id="KW-0819">tRNA processing</keyword>
<dbReference type="PANTHER" id="PTHR15441">
    <property type="entry name" value="RIBONUCLEASE P PROTEIN SUBUNIT P14"/>
    <property type="match status" value="1"/>
</dbReference>
<organism evidence="3 4">
    <name type="scientific">Circinella minor</name>
    <dbReference type="NCBI Taxonomy" id="1195481"/>
    <lineage>
        <taxon>Eukaryota</taxon>
        <taxon>Fungi</taxon>
        <taxon>Fungi incertae sedis</taxon>
        <taxon>Mucoromycota</taxon>
        <taxon>Mucoromycotina</taxon>
        <taxon>Mucoromycetes</taxon>
        <taxon>Mucorales</taxon>
        <taxon>Lichtheimiaceae</taxon>
        <taxon>Circinella</taxon>
    </lineage>
</organism>
<comment type="caution">
    <text evidence="3">The sequence shown here is derived from an EMBL/GenBank/DDBJ whole genome shotgun (WGS) entry which is preliminary data.</text>
</comment>
<dbReference type="Gene3D" id="3.30.70.3250">
    <property type="entry name" value="Ribonuclease P, Pop5 subunit"/>
    <property type="match status" value="1"/>
</dbReference>
<evidence type="ECO:0000256" key="2">
    <source>
        <dbReference type="ARBA" id="ARBA00022694"/>
    </source>
</evidence>
<dbReference type="GO" id="GO:0033204">
    <property type="term" value="F:ribonuclease P RNA binding"/>
    <property type="evidence" value="ECO:0007669"/>
    <property type="project" value="TreeGrafter"/>
</dbReference>
<comment type="similarity">
    <text evidence="1">Belongs to the eukaryotic/archaeal RNase P protein component 2 family.</text>
</comment>
<dbReference type="InterPro" id="IPR038085">
    <property type="entry name" value="Rnp2-like_sf"/>
</dbReference>
<evidence type="ECO:0000256" key="1">
    <source>
        <dbReference type="ARBA" id="ARBA00010800"/>
    </source>
</evidence>
<keyword evidence="4" id="KW-1185">Reference proteome</keyword>
<dbReference type="OrthoDB" id="24745at2759"/>
<reference evidence="3 4" key="1">
    <citation type="submission" date="2020-12" db="EMBL/GenBank/DDBJ databases">
        <title>Metabolic potential, ecology and presence of endohyphal bacteria is reflected in genomic diversity of Mucoromycotina.</title>
        <authorList>
            <person name="Muszewska A."/>
            <person name="Okrasinska A."/>
            <person name="Steczkiewicz K."/>
            <person name="Drgas O."/>
            <person name="Orlowska M."/>
            <person name="Perlinska-Lenart U."/>
            <person name="Aleksandrzak-Piekarczyk T."/>
            <person name="Szatraj K."/>
            <person name="Zielenkiewicz U."/>
            <person name="Pilsyk S."/>
            <person name="Malc E."/>
            <person name="Mieczkowski P."/>
            <person name="Kruszewska J.S."/>
            <person name="Biernat P."/>
            <person name="Pawlowska J."/>
        </authorList>
    </citation>
    <scope>NUCLEOTIDE SEQUENCE [LARGE SCALE GENOMIC DNA]</scope>
    <source>
        <strain evidence="3 4">CBS 142.35</strain>
    </source>
</reference>
<evidence type="ECO:0000313" key="4">
    <source>
        <dbReference type="Proteomes" id="UP000646827"/>
    </source>
</evidence>
<dbReference type="Pfam" id="PF01900">
    <property type="entry name" value="RNase_P_Rpp14"/>
    <property type="match status" value="1"/>
</dbReference>